<keyword evidence="2" id="KW-0472">Membrane</keyword>
<feature type="region of interest" description="Disordered" evidence="1">
    <location>
        <begin position="54"/>
        <end position="90"/>
    </location>
</feature>
<proteinExistence type="predicted"/>
<dbReference type="eggNOG" id="ENOG502SF7B">
    <property type="taxonomic scope" value="Eukaryota"/>
</dbReference>
<accession>S8FQK2</accession>
<sequence length="90" mass="9531">MNTPQSQLLGWGSLIAAAGVSYYYARQSINERRKTQEAAGARPSEKLDWRARVAQHERNSAPAAGENSGPAASAPHQEDSLGGGGRSVPK</sequence>
<dbReference type="HOGENOM" id="CLU_175731_1_0_1"/>
<organism evidence="3 4">
    <name type="scientific">Fomitopsis schrenkii</name>
    <name type="common">Brown rot fungus</name>
    <dbReference type="NCBI Taxonomy" id="2126942"/>
    <lineage>
        <taxon>Eukaryota</taxon>
        <taxon>Fungi</taxon>
        <taxon>Dikarya</taxon>
        <taxon>Basidiomycota</taxon>
        <taxon>Agaricomycotina</taxon>
        <taxon>Agaricomycetes</taxon>
        <taxon>Polyporales</taxon>
        <taxon>Fomitopsis</taxon>
    </lineage>
</organism>
<evidence type="ECO:0000256" key="1">
    <source>
        <dbReference type="SAM" id="MobiDB-lite"/>
    </source>
</evidence>
<dbReference type="AlphaFoldDB" id="S8FQK2"/>
<feature type="transmembrane region" description="Helical" evidence="2">
    <location>
        <begin position="6"/>
        <end position="25"/>
    </location>
</feature>
<evidence type="ECO:0000256" key="2">
    <source>
        <dbReference type="SAM" id="Phobius"/>
    </source>
</evidence>
<gene>
    <name evidence="3" type="ORF">FOMPIDRAFT_1162940</name>
</gene>
<keyword evidence="4" id="KW-1185">Reference proteome</keyword>
<dbReference type="InParanoid" id="S8FQK2"/>
<dbReference type="OrthoDB" id="2559326at2759"/>
<dbReference type="Proteomes" id="UP000015241">
    <property type="component" value="Unassembled WGS sequence"/>
</dbReference>
<reference evidence="3 4" key="1">
    <citation type="journal article" date="2012" name="Science">
        <title>The Paleozoic origin of enzymatic lignin decomposition reconstructed from 31 fungal genomes.</title>
        <authorList>
            <person name="Floudas D."/>
            <person name="Binder M."/>
            <person name="Riley R."/>
            <person name="Barry K."/>
            <person name="Blanchette R.A."/>
            <person name="Henrissat B."/>
            <person name="Martinez A.T."/>
            <person name="Otillar R."/>
            <person name="Spatafora J.W."/>
            <person name="Yadav J.S."/>
            <person name="Aerts A."/>
            <person name="Benoit I."/>
            <person name="Boyd A."/>
            <person name="Carlson A."/>
            <person name="Copeland A."/>
            <person name="Coutinho P.M."/>
            <person name="de Vries R.P."/>
            <person name="Ferreira P."/>
            <person name="Findley K."/>
            <person name="Foster B."/>
            <person name="Gaskell J."/>
            <person name="Glotzer D."/>
            <person name="Gorecki P."/>
            <person name="Heitman J."/>
            <person name="Hesse C."/>
            <person name="Hori C."/>
            <person name="Igarashi K."/>
            <person name="Jurgens J.A."/>
            <person name="Kallen N."/>
            <person name="Kersten P."/>
            <person name="Kohler A."/>
            <person name="Kuees U."/>
            <person name="Kumar T.K.A."/>
            <person name="Kuo A."/>
            <person name="LaButti K."/>
            <person name="Larrondo L.F."/>
            <person name="Lindquist E."/>
            <person name="Ling A."/>
            <person name="Lombard V."/>
            <person name="Lucas S."/>
            <person name="Lundell T."/>
            <person name="Martin R."/>
            <person name="McLaughlin D.J."/>
            <person name="Morgenstern I."/>
            <person name="Morin E."/>
            <person name="Murat C."/>
            <person name="Nagy L.G."/>
            <person name="Nolan M."/>
            <person name="Ohm R.A."/>
            <person name="Patyshakuliyeva A."/>
            <person name="Rokas A."/>
            <person name="Ruiz-Duenas F.J."/>
            <person name="Sabat G."/>
            <person name="Salamov A."/>
            <person name="Samejima M."/>
            <person name="Schmutz J."/>
            <person name="Slot J.C."/>
            <person name="St John F."/>
            <person name="Stenlid J."/>
            <person name="Sun H."/>
            <person name="Sun S."/>
            <person name="Syed K."/>
            <person name="Tsang A."/>
            <person name="Wiebenga A."/>
            <person name="Young D."/>
            <person name="Pisabarro A."/>
            <person name="Eastwood D.C."/>
            <person name="Martin F."/>
            <person name="Cullen D."/>
            <person name="Grigoriev I.V."/>
            <person name="Hibbett D.S."/>
        </authorList>
    </citation>
    <scope>NUCLEOTIDE SEQUENCE</scope>
    <source>
        <strain evidence="4">FP-58527</strain>
    </source>
</reference>
<dbReference type="PANTHER" id="PTHR41800:SF1">
    <property type="entry name" value="EXPRESSED PROTEIN"/>
    <property type="match status" value="1"/>
</dbReference>
<evidence type="ECO:0000313" key="3">
    <source>
        <dbReference type="EMBL" id="EPT00580.1"/>
    </source>
</evidence>
<evidence type="ECO:0000313" key="4">
    <source>
        <dbReference type="Proteomes" id="UP000015241"/>
    </source>
</evidence>
<keyword evidence="2" id="KW-0812">Transmembrane</keyword>
<feature type="compositionally biased region" description="Gly residues" evidence="1">
    <location>
        <begin position="81"/>
        <end position="90"/>
    </location>
</feature>
<dbReference type="InterPro" id="IPR031833">
    <property type="entry name" value="DUF4748"/>
</dbReference>
<name>S8FQK2_FOMSC</name>
<dbReference type="EMBL" id="KE504148">
    <property type="protein sequence ID" value="EPT00580.1"/>
    <property type="molecule type" value="Genomic_DNA"/>
</dbReference>
<dbReference type="Pfam" id="PF15932">
    <property type="entry name" value="DUF4748"/>
    <property type="match status" value="1"/>
</dbReference>
<keyword evidence="2" id="KW-1133">Transmembrane helix</keyword>
<protein>
    <submittedName>
        <fullName evidence="3">Uncharacterized protein</fullName>
    </submittedName>
</protein>
<dbReference type="PANTHER" id="PTHR41800">
    <property type="entry name" value="EXPRESSED PROTEIN"/>
    <property type="match status" value="1"/>
</dbReference>